<dbReference type="OrthoDB" id="19653at2759"/>
<keyword evidence="4" id="KW-1015">Disulfide bond</keyword>
<accession>A0A8S4R9U5</accession>
<dbReference type="EMBL" id="CAKXAJ010024941">
    <property type="protein sequence ID" value="CAH2233125.1"/>
    <property type="molecule type" value="Genomic_DNA"/>
</dbReference>
<dbReference type="GO" id="GO:0052689">
    <property type="term" value="F:carboxylic ester hydrolase activity"/>
    <property type="evidence" value="ECO:0007669"/>
    <property type="project" value="UniProtKB-KW"/>
</dbReference>
<feature type="signal peptide" evidence="6">
    <location>
        <begin position="1"/>
        <end position="23"/>
    </location>
</feature>
<dbReference type="Proteomes" id="UP000838756">
    <property type="component" value="Unassembled WGS sequence"/>
</dbReference>
<evidence type="ECO:0000259" key="7">
    <source>
        <dbReference type="Pfam" id="PF00135"/>
    </source>
</evidence>
<dbReference type="InterPro" id="IPR002018">
    <property type="entry name" value="CarbesteraseB"/>
</dbReference>
<dbReference type="PROSITE" id="PS00122">
    <property type="entry name" value="CARBOXYLESTERASE_B_1"/>
    <property type="match status" value="1"/>
</dbReference>
<evidence type="ECO:0000313" key="8">
    <source>
        <dbReference type="EMBL" id="CAH2233125.1"/>
    </source>
</evidence>
<keyword evidence="2" id="KW-0719">Serine esterase</keyword>
<name>A0A8S4R9U5_9NEOP</name>
<keyword evidence="5" id="KW-0325">Glycoprotein</keyword>
<evidence type="ECO:0000256" key="4">
    <source>
        <dbReference type="ARBA" id="ARBA00023157"/>
    </source>
</evidence>
<dbReference type="Gene3D" id="3.40.50.1820">
    <property type="entry name" value="alpha/beta hydrolase"/>
    <property type="match status" value="1"/>
</dbReference>
<evidence type="ECO:0000256" key="5">
    <source>
        <dbReference type="ARBA" id="ARBA00023180"/>
    </source>
</evidence>
<evidence type="ECO:0000256" key="3">
    <source>
        <dbReference type="ARBA" id="ARBA00022801"/>
    </source>
</evidence>
<dbReference type="InterPro" id="IPR050309">
    <property type="entry name" value="Type-B_Carboxylest/Lipase"/>
</dbReference>
<sequence>MLNLMYKSSLLFVTVLQISEILCEEFLSNPIVRVNEGQLRGTTYDLVDGSTCYAFRGVPFAQPPVGDLRFKAPLPPLPWEGVRDAINFGPICTQFNVTQQGEEDCLFVSIYTKSLQPDSKSPVIVNIHGGSYNEGSGDFFSPDLLMLHEDVHGTNIVFVTLNYRLELLGYLSLDTPEVPGNAGMKDQVAALRWIKNNIAQFGGDPNCVTLLGESSGASSVTYHMFSPMSTGLFHRVIAESGVCTNDWAIARNMKARAFRAGKILGTDTDDVNVLLDYLRGLEAGSLTNLTTATSTVDEQLRGFPEQFIPVVEKKHSHVEAFITENPLKMLAEGKVINKVPLMLGYNSAEGLYNVQDHVAKLDIYNNKPSYYVPREVSEKVSKKTLKQFGARIKKFYFGDKNMTKGDMNTIAELLTDTEFSYNIHRFTHLYTKLSLPAYLYRFDLVTDLNIVKIVLLGLADLNGVSHGDDLWYLFYNWLNEQQYKQQANLRDIVFRVTKLWVNFARTGNPTPDDTLGAIWKPYSTHGKEYFKIDETFALGHKADERRMQFWDKLYSNAGQPHIVTSTN</sequence>
<dbReference type="AlphaFoldDB" id="A0A8S4R9U5"/>
<dbReference type="SUPFAM" id="SSF53474">
    <property type="entry name" value="alpha/beta-Hydrolases"/>
    <property type="match status" value="1"/>
</dbReference>
<comment type="caution">
    <text evidence="8">The sequence shown here is derived from an EMBL/GenBank/DDBJ whole genome shotgun (WGS) entry which is preliminary data.</text>
</comment>
<dbReference type="PANTHER" id="PTHR11559">
    <property type="entry name" value="CARBOXYLESTERASE"/>
    <property type="match status" value="1"/>
</dbReference>
<dbReference type="Pfam" id="PF00135">
    <property type="entry name" value="COesterase"/>
    <property type="match status" value="1"/>
</dbReference>
<comment type="similarity">
    <text evidence="1 6">Belongs to the type-B carboxylesterase/lipase family.</text>
</comment>
<protein>
    <recommendedName>
        <fullName evidence="6">Carboxylic ester hydrolase</fullName>
        <ecNumber evidence="6">3.1.1.-</ecNumber>
    </recommendedName>
</protein>
<keyword evidence="3 6" id="KW-0378">Hydrolase</keyword>
<proteinExistence type="inferred from homology"/>
<keyword evidence="9" id="KW-1185">Reference proteome</keyword>
<feature type="chain" id="PRO_5035963997" description="Carboxylic ester hydrolase" evidence="6">
    <location>
        <begin position="24"/>
        <end position="567"/>
    </location>
</feature>
<dbReference type="EC" id="3.1.1.-" evidence="6"/>
<keyword evidence="6" id="KW-0732">Signal</keyword>
<feature type="domain" description="Carboxylesterase type B" evidence="7">
    <location>
        <begin position="29"/>
        <end position="550"/>
    </location>
</feature>
<evidence type="ECO:0000256" key="1">
    <source>
        <dbReference type="ARBA" id="ARBA00005964"/>
    </source>
</evidence>
<dbReference type="InterPro" id="IPR029058">
    <property type="entry name" value="AB_hydrolase_fold"/>
</dbReference>
<evidence type="ECO:0000313" key="9">
    <source>
        <dbReference type="Proteomes" id="UP000838756"/>
    </source>
</evidence>
<evidence type="ECO:0000256" key="2">
    <source>
        <dbReference type="ARBA" id="ARBA00022487"/>
    </source>
</evidence>
<gene>
    <name evidence="8" type="primary">jg13989</name>
    <name evidence="8" type="ORF">PAEG_LOCUS11253</name>
</gene>
<dbReference type="InterPro" id="IPR019826">
    <property type="entry name" value="Carboxylesterase_B_AS"/>
</dbReference>
<evidence type="ECO:0000256" key="6">
    <source>
        <dbReference type="RuleBase" id="RU361235"/>
    </source>
</evidence>
<organism evidence="8 9">
    <name type="scientific">Pararge aegeria aegeria</name>
    <dbReference type="NCBI Taxonomy" id="348720"/>
    <lineage>
        <taxon>Eukaryota</taxon>
        <taxon>Metazoa</taxon>
        <taxon>Ecdysozoa</taxon>
        <taxon>Arthropoda</taxon>
        <taxon>Hexapoda</taxon>
        <taxon>Insecta</taxon>
        <taxon>Pterygota</taxon>
        <taxon>Neoptera</taxon>
        <taxon>Endopterygota</taxon>
        <taxon>Lepidoptera</taxon>
        <taxon>Glossata</taxon>
        <taxon>Ditrysia</taxon>
        <taxon>Papilionoidea</taxon>
        <taxon>Nymphalidae</taxon>
        <taxon>Satyrinae</taxon>
        <taxon>Satyrini</taxon>
        <taxon>Parargina</taxon>
        <taxon>Pararge</taxon>
    </lineage>
</organism>
<reference evidence="8" key="1">
    <citation type="submission" date="2022-03" db="EMBL/GenBank/DDBJ databases">
        <authorList>
            <person name="Lindestad O."/>
        </authorList>
    </citation>
    <scope>NUCLEOTIDE SEQUENCE</scope>
</reference>